<dbReference type="InterPro" id="IPR002104">
    <property type="entry name" value="Integrase_catalytic"/>
</dbReference>
<dbReference type="PROSITE" id="PS51898">
    <property type="entry name" value="TYR_RECOMBINASE"/>
    <property type="match status" value="1"/>
</dbReference>
<name>A0A1N5V6A5_9ARCH</name>
<dbReference type="RefSeq" id="WP_148689873.1">
    <property type="nucleotide sequence ID" value="NZ_LT671858.1"/>
</dbReference>
<sequence>MIYKDTVEQELERNERLIGIKPITDSLKSFATDLKIQEGLTDHRIIFYLIRLRVLSKMMPDVFLNPSMEDLKSAIVNLQSKANISPRTVEDYKQAIRKYYKWKLSDREFQKRVQWIKVRGNSVNRLKKSEEMVSVDEMHKLIENCISVRDKALFSLLYDSGCRVGEILTLRIRDLQNDQWGTVLHVSGKTGERMVRIVGDSVPYLREWVQQHPKANNPDSMVFVSTSAQAYSEPMNYPEMARALNRAKRRAGITRRIHPHLFRHTRASILASRVAEAPLESQMGWIHGSRQTRTYVHLSAKDQDMAILKAYGIKPEEDNVVKDISPRECPRCSTLNPSNAVYCRKCWLPLTIEATLKIKEKEEHIEKELANEGLIDEKIKALIDNMPESERTGILTTIIQMALKDKKAQDSSK</sequence>
<proteinExistence type="predicted"/>
<dbReference type="Proteomes" id="UP000195607">
    <property type="component" value="Chromosome I"/>
</dbReference>
<evidence type="ECO:0000313" key="4">
    <source>
        <dbReference type="Proteomes" id="UP000195607"/>
    </source>
</evidence>
<dbReference type="GO" id="GO:0015074">
    <property type="term" value="P:DNA integration"/>
    <property type="evidence" value="ECO:0007669"/>
    <property type="project" value="InterPro"/>
</dbReference>
<gene>
    <name evidence="3" type="ORF">CSP5_1222</name>
</gene>
<dbReference type="GO" id="GO:0003677">
    <property type="term" value="F:DNA binding"/>
    <property type="evidence" value="ECO:0007669"/>
    <property type="project" value="InterPro"/>
</dbReference>
<dbReference type="EMBL" id="LT671858">
    <property type="protein sequence ID" value="SIM67725.1"/>
    <property type="molecule type" value="Genomic_DNA"/>
</dbReference>
<dbReference type="InterPro" id="IPR011010">
    <property type="entry name" value="DNA_brk_join_enz"/>
</dbReference>
<evidence type="ECO:0000259" key="2">
    <source>
        <dbReference type="PROSITE" id="PS51898"/>
    </source>
</evidence>
<dbReference type="AlphaFoldDB" id="A0A1N5V6A5"/>
<dbReference type="SUPFAM" id="SSF56349">
    <property type="entry name" value="DNA breaking-rejoining enzymes"/>
    <property type="match status" value="1"/>
</dbReference>
<organism evidence="3 4">
    <name type="scientific">Cuniculiplasma divulgatum</name>
    <dbReference type="NCBI Taxonomy" id="1673428"/>
    <lineage>
        <taxon>Archaea</taxon>
        <taxon>Methanobacteriati</taxon>
        <taxon>Thermoplasmatota</taxon>
        <taxon>Thermoplasmata</taxon>
        <taxon>Thermoplasmatales</taxon>
        <taxon>Cuniculiplasmataceae</taxon>
        <taxon>Cuniculiplasma</taxon>
    </lineage>
</organism>
<dbReference type="Gene3D" id="1.10.443.10">
    <property type="entry name" value="Intergrase catalytic core"/>
    <property type="match status" value="1"/>
</dbReference>
<accession>A0A1N5V6A5</accession>
<dbReference type="InterPro" id="IPR050090">
    <property type="entry name" value="Tyrosine_recombinase_XerCD"/>
</dbReference>
<keyword evidence="1" id="KW-0233">DNA recombination</keyword>
<dbReference type="GeneID" id="41588475"/>
<dbReference type="GO" id="GO:0006310">
    <property type="term" value="P:DNA recombination"/>
    <property type="evidence" value="ECO:0007669"/>
    <property type="project" value="UniProtKB-KW"/>
</dbReference>
<reference evidence="3 4" key="1">
    <citation type="submission" date="2016-04" db="EMBL/GenBank/DDBJ databases">
        <authorList>
            <person name="Evans L.H."/>
            <person name="Alamgir A."/>
            <person name="Owens N."/>
            <person name="Weber N.D."/>
            <person name="Virtaneva K."/>
            <person name="Barbian K."/>
            <person name="Babar A."/>
            <person name="Rosenke K."/>
        </authorList>
    </citation>
    <scope>NUCLEOTIDE SEQUENCE [LARGE SCALE GENOMIC DNA]</scope>
    <source>
        <strain evidence="4">S5(T) (JCM 30642 \VKM B-2941)</strain>
    </source>
</reference>
<evidence type="ECO:0000313" key="3">
    <source>
        <dbReference type="EMBL" id="SIM67725.1"/>
    </source>
</evidence>
<feature type="domain" description="Tyr recombinase" evidence="2">
    <location>
        <begin position="128"/>
        <end position="309"/>
    </location>
</feature>
<dbReference type="PANTHER" id="PTHR30349">
    <property type="entry name" value="PHAGE INTEGRASE-RELATED"/>
    <property type="match status" value="1"/>
</dbReference>
<dbReference type="CDD" id="cd00397">
    <property type="entry name" value="DNA_BRE_C"/>
    <property type="match status" value="1"/>
</dbReference>
<dbReference type="InterPro" id="IPR013762">
    <property type="entry name" value="Integrase-like_cat_sf"/>
</dbReference>
<dbReference type="PANTHER" id="PTHR30349:SF87">
    <property type="entry name" value="TRANSPOSASE A"/>
    <property type="match status" value="1"/>
</dbReference>
<protein>
    <submittedName>
        <fullName evidence="3">Integrase</fullName>
    </submittedName>
</protein>
<evidence type="ECO:0000256" key="1">
    <source>
        <dbReference type="ARBA" id="ARBA00023172"/>
    </source>
</evidence>
<dbReference type="Pfam" id="PF00589">
    <property type="entry name" value="Phage_integrase"/>
    <property type="match status" value="1"/>
</dbReference>